<keyword evidence="2" id="KW-1185">Reference proteome</keyword>
<name>Q1D157_MYXXD</name>
<dbReference type="EMBL" id="CP000113">
    <property type="protein sequence ID" value="ABF88677.1"/>
    <property type="molecule type" value="Genomic_DNA"/>
</dbReference>
<organism evidence="1 2">
    <name type="scientific">Myxococcus xanthus (strain DK1622)</name>
    <dbReference type="NCBI Taxonomy" id="246197"/>
    <lineage>
        <taxon>Bacteria</taxon>
        <taxon>Pseudomonadati</taxon>
        <taxon>Myxococcota</taxon>
        <taxon>Myxococcia</taxon>
        <taxon>Myxococcales</taxon>
        <taxon>Cystobacterineae</taxon>
        <taxon>Myxococcaceae</taxon>
        <taxon>Myxococcus</taxon>
    </lineage>
</organism>
<accession>Q1D157</accession>
<evidence type="ECO:0000313" key="2">
    <source>
        <dbReference type="Proteomes" id="UP000002402"/>
    </source>
</evidence>
<dbReference type="STRING" id="246197.MXAN_5474"/>
<sequence>MGSTFCPPRGVVRVRVGANTVRRVFVVALRAPRRVARLFLHVAALSLLRLVWRLGQRPRRFHIWHGDVLLLENIGSRQSCDGRAHMTLHRFLGTARGLLRNAVGIPLTLYMALRPGKKEAERAQRNAETLIAACRAYQARHGQLPDTLEQLVPEFLPQLPPAKFSGPHFGFTYDVSGPADARRHVLGWTDRIPFGRPFFVFEEERWGYLD</sequence>
<dbReference type="AlphaFoldDB" id="Q1D157"/>
<gene>
    <name evidence="1" type="ordered locus">MXAN_5474</name>
</gene>
<evidence type="ECO:0000313" key="1">
    <source>
        <dbReference type="EMBL" id="ABF88677.1"/>
    </source>
</evidence>
<dbReference type="Proteomes" id="UP000002402">
    <property type="component" value="Chromosome"/>
</dbReference>
<reference evidence="1 2" key="1">
    <citation type="journal article" date="2006" name="Proc. Natl. Acad. Sci. U.S.A.">
        <title>Evolution of sensory complexity recorded in a myxobacterial genome.</title>
        <authorList>
            <person name="Goldman B.S."/>
            <person name="Nierman W.C."/>
            <person name="Kaiser D."/>
            <person name="Slater S.C."/>
            <person name="Durkin A.S."/>
            <person name="Eisen J.A."/>
            <person name="Ronning C.M."/>
            <person name="Barbazuk W.B."/>
            <person name="Blanchard M."/>
            <person name="Field C."/>
            <person name="Halling C."/>
            <person name="Hinkle G."/>
            <person name="Iartchuk O."/>
            <person name="Kim H.S."/>
            <person name="Mackenzie C."/>
            <person name="Madupu R."/>
            <person name="Miller N."/>
            <person name="Shvartsbeyn A."/>
            <person name="Sullivan S.A."/>
            <person name="Vaudin M."/>
            <person name="Wiegand R."/>
            <person name="Kaplan H.B."/>
        </authorList>
    </citation>
    <scope>NUCLEOTIDE SEQUENCE [LARGE SCALE GENOMIC DNA]</scope>
    <source>
        <strain evidence="2">DK1622</strain>
    </source>
</reference>
<proteinExistence type="predicted"/>
<dbReference type="HOGENOM" id="CLU_1309041_0_0_7"/>
<dbReference type="EnsemblBacteria" id="ABF88677">
    <property type="protein sequence ID" value="ABF88677"/>
    <property type="gene ID" value="MXAN_5474"/>
</dbReference>
<dbReference type="KEGG" id="mxa:MXAN_5474"/>
<protein>
    <submittedName>
        <fullName evidence="1">Uncharacterized protein</fullName>
    </submittedName>
</protein>